<evidence type="ECO:0000313" key="4">
    <source>
        <dbReference type="Proteomes" id="UP000252995"/>
    </source>
</evidence>
<gene>
    <name evidence="3" type="ORF">DET50_10394</name>
</gene>
<name>A0A366GX86_9GAMM</name>
<evidence type="ECO:0000313" key="3">
    <source>
        <dbReference type="EMBL" id="RBP32534.1"/>
    </source>
</evidence>
<comment type="caution">
    <text evidence="3">The sequence shown here is derived from an EMBL/GenBank/DDBJ whole genome shotgun (WGS) entry which is preliminary data.</text>
</comment>
<dbReference type="AlphaFoldDB" id="A0A366GX86"/>
<feature type="chain" id="PRO_5016703603" description="Exo-alpha-sialidase" evidence="2">
    <location>
        <begin position="23"/>
        <end position="756"/>
    </location>
</feature>
<organism evidence="3 4">
    <name type="scientific">Marinobacter pelagius</name>
    <dbReference type="NCBI Taxonomy" id="379482"/>
    <lineage>
        <taxon>Bacteria</taxon>
        <taxon>Pseudomonadati</taxon>
        <taxon>Pseudomonadota</taxon>
        <taxon>Gammaproteobacteria</taxon>
        <taxon>Pseudomonadales</taxon>
        <taxon>Marinobacteraceae</taxon>
        <taxon>Marinobacter</taxon>
    </lineage>
</organism>
<dbReference type="RefSeq" id="WP_147252193.1">
    <property type="nucleotide sequence ID" value="NZ_QNRO01000003.1"/>
</dbReference>
<reference evidence="3 4" key="1">
    <citation type="submission" date="2018-06" db="EMBL/GenBank/DDBJ databases">
        <title>Freshwater and sediment microbial communities from various areas in North America, analyzing microbe dynamics in response to fracking.</title>
        <authorList>
            <person name="Lamendella R."/>
        </authorList>
    </citation>
    <scope>NUCLEOTIDE SEQUENCE [LARGE SCALE GENOMIC DNA]</scope>
    <source>
        <strain evidence="3 4">114J</strain>
    </source>
</reference>
<evidence type="ECO:0008006" key="5">
    <source>
        <dbReference type="Google" id="ProtNLM"/>
    </source>
</evidence>
<protein>
    <recommendedName>
        <fullName evidence="5">Exo-alpha-sialidase</fullName>
    </recommendedName>
</protein>
<keyword evidence="2" id="KW-0732">Signal</keyword>
<proteinExistence type="predicted"/>
<feature type="compositionally biased region" description="Low complexity" evidence="1">
    <location>
        <begin position="710"/>
        <end position="720"/>
    </location>
</feature>
<sequence length="756" mass="81104">MRQKILVTALVATMAAPGASWAATGLDFGESVELSANGGANKTKISRLGNGRLLAVFGDYYKNGDGSFNTVYDVKAQAERPARDLFVRTCEATSDCTLESSWSELKNISNTASKSSIATDLNGFSVVDDSDPRNPEPFYGDSEKPNLFAAGSKIVITWVDKFCPSLVEGEPSEQRSVSYLTLDNREVPFACTYAVTSSDAGATWSEPVQLSSGIRDAKQDVNRGLSTGEWAITWQEDPRGLQLGEADGPGDGASGANVSSGTDIWYSRADSFGPDGAIWSDPVRITDNFNGQTASGNFNTIFALTDPDTLEASAPVADENIESGIAGASRANLALQPGYLEGEVAQAIVAYEETKGSGGLDEGKFVRYHTFDWNSPVAWTDQADPGTAPPETAGCIISDPTLNARRVRFVVQGTPGTETNMRMGIFWKEGEFTQGGPSDIMLRKGIVDGNNGFSPAEMVPSVDPNCAVSDYLQALQLNNAPALNMSSRTEDAQATTDADIPTSTLSDDTYVKVEENAIAHRGLLRGDDLYVGYTYTPVLAELLYTNTKNYNFYIRHYDGVAGTWSAPRNLSNITDTTINVREPRLVGTPGSTAGCPADPEECRDVTRFYVAWGTQTNVSEWSLEEPSELDLYAALAEDKGATYTDVVRFAGEADDVEDFESQIQMTPAGNNLYVVWNENRDGGTHAMFRQSTTVEVADDGTDDGTDDGDSTSSSSSSDGTLFGCSYKPGAPFDPTLFLLTALAIGGLTFRKIKARA</sequence>
<feature type="compositionally biased region" description="Acidic residues" evidence="1">
    <location>
        <begin position="696"/>
        <end position="709"/>
    </location>
</feature>
<evidence type="ECO:0000256" key="1">
    <source>
        <dbReference type="SAM" id="MobiDB-lite"/>
    </source>
</evidence>
<feature type="signal peptide" evidence="2">
    <location>
        <begin position="1"/>
        <end position="22"/>
    </location>
</feature>
<dbReference type="Proteomes" id="UP000252995">
    <property type="component" value="Unassembled WGS sequence"/>
</dbReference>
<evidence type="ECO:0000256" key="2">
    <source>
        <dbReference type="SAM" id="SignalP"/>
    </source>
</evidence>
<accession>A0A366GX86</accession>
<dbReference type="EMBL" id="QNRO01000003">
    <property type="protein sequence ID" value="RBP32534.1"/>
    <property type="molecule type" value="Genomic_DNA"/>
</dbReference>
<dbReference type="NCBIfam" id="NF033191">
    <property type="entry name" value="JDVT-CTERM"/>
    <property type="match status" value="1"/>
</dbReference>
<feature type="region of interest" description="Disordered" evidence="1">
    <location>
        <begin position="695"/>
        <end position="720"/>
    </location>
</feature>
<dbReference type="OrthoDB" id="8913567at2"/>
<dbReference type="NCBIfam" id="NF040591">
    <property type="entry name" value="choice_anch_O"/>
    <property type="match status" value="1"/>
</dbReference>